<evidence type="ECO:0000313" key="13">
    <source>
        <dbReference type="Proteomes" id="UP000243975"/>
    </source>
</evidence>
<dbReference type="FunFam" id="1.10.287.630:FF:000003">
    <property type="entry name" value="Cyclic nucleotide-gated ion channel 1"/>
    <property type="match status" value="1"/>
</dbReference>
<name>A0A124SBM3_CYNCS</name>
<feature type="transmembrane region" description="Helical" evidence="10">
    <location>
        <begin position="449"/>
        <end position="468"/>
    </location>
</feature>
<comment type="similarity">
    <text evidence="2">Belongs to the cyclic nucleotide-gated cation channel (TC 1.A.1.5) family.</text>
</comment>
<evidence type="ECO:0000256" key="1">
    <source>
        <dbReference type="ARBA" id="ARBA00004127"/>
    </source>
</evidence>
<dbReference type="Pfam" id="PF00520">
    <property type="entry name" value="Ion_trans"/>
    <property type="match status" value="1"/>
</dbReference>
<dbReference type="GO" id="GO:0012505">
    <property type="term" value="C:endomembrane system"/>
    <property type="evidence" value="ECO:0007669"/>
    <property type="project" value="UniProtKB-SubCell"/>
</dbReference>
<feature type="domain" description="Cyclic nucleotide-binding" evidence="11">
    <location>
        <begin position="553"/>
        <end position="637"/>
    </location>
</feature>
<dbReference type="Gene3D" id="1.10.287.630">
    <property type="entry name" value="Helix hairpin bin"/>
    <property type="match status" value="1"/>
</dbReference>
<keyword evidence="3" id="KW-0813">Transport</keyword>
<evidence type="ECO:0000259" key="11">
    <source>
        <dbReference type="PROSITE" id="PS50042"/>
    </source>
</evidence>
<dbReference type="AlphaFoldDB" id="A0A124SBM3"/>
<comment type="subcellular location">
    <subcellularLocation>
        <location evidence="1">Endomembrane system</location>
        <topology evidence="1">Multi-pass membrane protein</topology>
    </subcellularLocation>
</comment>
<dbReference type="PANTHER" id="PTHR45651">
    <property type="entry name" value="CYCLIC NUCLEOTIDE-GATED ION CHANNEL 15-RELATED-RELATED"/>
    <property type="match status" value="1"/>
</dbReference>
<evidence type="ECO:0000256" key="2">
    <source>
        <dbReference type="ARBA" id="ARBA00010486"/>
    </source>
</evidence>
<dbReference type="GO" id="GO:0016020">
    <property type="term" value="C:membrane"/>
    <property type="evidence" value="ECO:0007669"/>
    <property type="project" value="InterPro"/>
</dbReference>
<evidence type="ECO:0000256" key="4">
    <source>
        <dbReference type="ARBA" id="ARBA00022692"/>
    </source>
</evidence>
<keyword evidence="7 10" id="KW-0472">Membrane</keyword>
<dbReference type="SUPFAM" id="SSF51206">
    <property type="entry name" value="cAMP-binding domain-like"/>
    <property type="match status" value="1"/>
</dbReference>
<keyword evidence="4 10" id="KW-0812">Transmembrane</keyword>
<feature type="transmembrane region" description="Helical" evidence="10">
    <location>
        <begin position="164"/>
        <end position="184"/>
    </location>
</feature>
<keyword evidence="6" id="KW-0406">Ion transport</keyword>
<dbReference type="PROSITE" id="PS50042">
    <property type="entry name" value="CNMP_BINDING_3"/>
    <property type="match status" value="1"/>
</dbReference>
<keyword evidence="13" id="KW-1185">Reference proteome</keyword>
<proteinExistence type="inferred from homology"/>
<evidence type="ECO:0000256" key="3">
    <source>
        <dbReference type="ARBA" id="ARBA00022448"/>
    </source>
</evidence>
<evidence type="ECO:0000256" key="6">
    <source>
        <dbReference type="ARBA" id="ARBA00023065"/>
    </source>
</evidence>
<dbReference type="FunFam" id="2.60.120.10:FF:000024">
    <property type="entry name" value="Cyclic nucleotide-gated ion channel 1"/>
    <property type="match status" value="1"/>
</dbReference>
<evidence type="ECO:0000313" key="12">
    <source>
        <dbReference type="EMBL" id="KVH91106.1"/>
    </source>
</evidence>
<dbReference type="OMA" id="DRFRNAI"/>
<dbReference type="Gene3D" id="1.10.287.70">
    <property type="match status" value="1"/>
</dbReference>
<gene>
    <name evidence="12" type="ORF">Ccrd_006901</name>
</gene>
<dbReference type="EMBL" id="LEKV01005079">
    <property type="protein sequence ID" value="KVH91106.1"/>
    <property type="molecule type" value="Genomic_DNA"/>
</dbReference>
<keyword evidence="5 10" id="KW-1133">Transmembrane helix</keyword>
<feature type="transmembrane region" description="Helical" evidence="10">
    <location>
        <begin position="322"/>
        <end position="346"/>
    </location>
</feature>
<feature type="transmembrane region" description="Helical" evidence="10">
    <location>
        <begin position="249"/>
        <end position="273"/>
    </location>
</feature>
<dbReference type="Proteomes" id="UP000243975">
    <property type="component" value="Unassembled WGS sequence"/>
</dbReference>
<dbReference type="CDD" id="cd00038">
    <property type="entry name" value="CAP_ED"/>
    <property type="match status" value="1"/>
</dbReference>
<evidence type="ECO:0000256" key="8">
    <source>
        <dbReference type="ARBA" id="ARBA00023286"/>
    </source>
</evidence>
<dbReference type="GO" id="GO:0005216">
    <property type="term" value="F:monoatomic ion channel activity"/>
    <property type="evidence" value="ECO:0007669"/>
    <property type="project" value="InterPro"/>
</dbReference>
<dbReference type="InterPro" id="IPR000595">
    <property type="entry name" value="cNMP-bd_dom"/>
</dbReference>
<feature type="transmembrane region" description="Helical" evidence="10">
    <location>
        <begin position="204"/>
        <end position="228"/>
    </location>
</feature>
<evidence type="ECO:0000256" key="5">
    <source>
        <dbReference type="ARBA" id="ARBA00022989"/>
    </source>
</evidence>
<dbReference type="InterPro" id="IPR014710">
    <property type="entry name" value="RmlC-like_jellyroll"/>
</dbReference>
<comment type="caution">
    <text evidence="12">The sequence shown here is derived from an EMBL/GenBank/DDBJ whole genome shotgun (WGS) entry which is preliminary data.</text>
</comment>
<reference evidence="12 13" key="1">
    <citation type="journal article" date="2016" name="Sci. Rep.">
        <title>The genome sequence of the outbreeding globe artichoke constructed de novo incorporating a phase-aware low-pass sequencing strategy of F1 progeny.</title>
        <authorList>
            <person name="Scaglione D."/>
            <person name="Reyes-Chin-Wo S."/>
            <person name="Acquadro A."/>
            <person name="Froenicke L."/>
            <person name="Portis E."/>
            <person name="Beitel C."/>
            <person name="Tirone M."/>
            <person name="Mauro R."/>
            <person name="Lo Monaco A."/>
            <person name="Mauromicale G."/>
            <person name="Faccioli P."/>
            <person name="Cattivelli L."/>
            <person name="Rieseberg L."/>
            <person name="Michelmore R."/>
            <person name="Lanteri S."/>
        </authorList>
    </citation>
    <scope>NUCLEOTIDE SEQUENCE [LARGE SCALE GENOMIC DNA]</scope>
    <source>
        <strain evidence="12">2C</strain>
    </source>
</reference>
<evidence type="ECO:0000256" key="7">
    <source>
        <dbReference type="ARBA" id="ARBA00023136"/>
    </source>
</evidence>
<dbReference type="Gene3D" id="2.60.120.10">
    <property type="entry name" value="Jelly Rolls"/>
    <property type="match status" value="1"/>
</dbReference>
<evidence type="ECO:0000256" key="9">
    <source>
        <dbReference type="ARBA" id="ARBA00023303"/>
    </source>
</evidence>
<keyword evidence="9" id="KW-0407">Ion channel</keyword>
<accession>A0A124SBM3</accession>
<evidence type="ECO:0000256" key="10">
    <source>
        <dbReference type="SAM" id="Phobius"/>
    </source>
</evidence>
<dbReference type="Gramene" id="KVH91106">
    <property type="protein sequence ID" value="KVH91106"/>
    <property type="gene ID" value="Ccrd_006901"/>
</dbReference>
<protein>
    <submittedName>
        <fullName evidence="12">Cyclic nucleotide-binding domain-containing protein</fullName>
    </submittedName>
</protein>
<dbReference type="PANTHER" id="PTHR45651:SF71">
    <property type="entry name" value="POTASSIUM CHANNEL, VOLTAGE-DEPENDENT, EAG_ELK_ERG, RMLC-LIKE JELLY ROLL"/>
    <property type="match status" value="1"/>
</dbReference>
<organism evidence="12 13">
    <name type="scientific">Cynara cardunculus var. scolymus</name>
    <name type="common">Globe artichoke</name>
    <name type="synonym">Cynara scolymus</name>
    <dbReference type="NCBI Taxonomy" id="59895"/>
    <lineage>
        <taxon>Eukaryota</taxon>
        <taxon>Viridiplantae</taxon>
        <taxon>Streptophyta</taxon>
        <taxon>Embryophyta</taxon>
        <taxon>Tracheophyta</taxon>
        <taxon>Spermatophyta</taxon>
        <taxon>Magnoliopsida</taxon>
        <taxon>eudicotyledons</taxon>
        <taxon>Gunneridae</taxon>
        <taxon>Pentapetalae</taxon>
        <taxon>asterids</taxon>
        <taxon>campanulids</taxon>
        <taxon>Asterales</taxon>
        <taxon>Asteraceae</taxon>
        <taxon>Carduoideae</taxon>
        <taxon>Cardueae</taxon>
        <taxon>Carduinae</taxon>
        <taxon>Cynara</taxon>
    </lineage>
</organism>
<dbReference type="SUPFAM" id="SSF81324">
    <property type="entry name" value="Voltage-gated potassium channels"/>
    <property type="match status" value="1"/>
</dbReference>
<dbReference type="InterPro" id="IPR005821">
    <property type="entry name" value="Ion_trans_dom"/>
</dbReference>
<dbReference type="InterPro" id="IPR018490">
    <property type="entry name" value="cNMP-bd_dom_sf"/>
</dbReference>
<dbReference type="SMART" id="SM00100">
    <property type="entry name" value="cNMP"/>
    <property type="match status" value="1"/>
</dbReference>
<keyword evidence="8" id="KW-1071">Ligand-gated ion channel</keyword>
<dbReference type="STRING" id="59895.A0A124SBM3"/>
<sequence length="782" mass="89741">MAACITKPPRNFSTHFGPLFTCTINTSLLIAICRHPSPNRECTSCLWIKYIDSKIVAGKASLQRNCGDEVQAGKIREDTSPEQSYRFDQRMPTTYGLYHMKLKLSFSSLKNSIQRGVKQASEGVSGLKNSLIFHQSRDKPAKNEVAKKKILDPQGSFLQQWNKIFVITSIIAVSLDPLFFYIPVMNSNKMCLDLDNNLKIISCVLRTLFDLFYILHIIFEFRTGFIAPPSRIFGRGELIEDSFAIAKRYFCSYFFVDLLSILPLPQVTILFIIPNSKGPVSLITKDLLRFVILTQYIPRFIRIYPLYTEVTRTSGIFTQTPWAGAAFNLFIYMLASHMIGSFWYVLSIDRKDSCWRAACKANCDVNSLYCGEKREGDYAFLTTSCPLLQPDEIKSSSDFDFGIFLDALQSHVVETKDFPQKLLFCFWWGLRNLSSVGQNLKTSTYVPEILFAIFISIIGLVLFALLIGNMQKYLQSITVRVEEMRVKRRDAELWMSHRMLPDELRERIRRYEQYKWQENRGVDEQSLIHNLPKDLKRDIKRHLCLSLLMKVPMFQTMDEQLLDAMCDRLNPVLYTENSCIVREGDPVDEMLFIIRGELLTVTTNGGRTGFFNSTYLKGGDFCGDELLTWALDPNLSSSLPLSTRTVRPVTDVEAFALKADDLKFVASQFRRLHSKRLQHTFRHCRKKQEQTLREEEKRLRDALAKVGESSSPSLGAAIYASRFASNMLHNLKRNRSNSPKLLPTMVLSMLPQKPVDPDFSAYLNRFCLAHGEQNRRQLALAL</sequence>